<comment type="caution">
    <text evidence="1">The sequence shown here is derived from an EMBL/GenBank/DDBJ whole genome shotgun (WGS) entry which is preliminary data.</text>
</comment>
<dbReference type="Proteomes" id="UP000649604">
    <property type="component" value="Unassembled WGS sequence"/>
</dbReference>
<evidence type="ECO:0008006" key="3">
    <source>
        <dbReference type="Google" id="ProtNLM"/>
    </source>
</evidence>
<reference evidence="1" key="1">
    <citation type="submission" date="2019-11" db="EMBL/GenBank/DDBJ databases">
        <title>Microbial mats filling the niche in hypersaline microbial mats.</title>
        <authorList>
            <person name="Wong H.L."/>
            <person name="Macleod F.I."/>
            <person name="White R.A. III"/>
            <person name="Burns B.P."/>
        </authorList>
    </citation>
    <scope>NUCLEOTIDE SEQUENCE</scope>
    <source>
        <strain evidence="1">Rbin_158</strain>
    </source>
</reference>
<dbReference type="EMBL" id="WJJP01000414">
    <property type="protein sequence ID" value="MBD3325437.1"/>
    <property type="molecule type" value="Genomic_DNA"/>
</dbReference>
<proteinExistence type="predicted"/>
<gene>
    <name evidence="1" type="ORF">GF339_12675</name>
</gene>
<dbReference type="AlphaFoldDB" id="A0A9D5Q6N9"/>
<sequence length="259" mass="29623">MTMTQNTQLEAPLSDEMISATMSQLVRSIWQTPGAYQVGLTLSGLDFLLNGSLGDLTHDQRRWLKLLRWNLRQVETWLELPSLYCGLHDDTFPLELEPVSLPHIIREALKHTVYLTEEGDIQSLGREAGQKITLQLPEDPPCIQAAPHLLRIALTLLFEYALKHSTGKQTKLALIVNQIDDTTLLVEVYSPRAVSPSIYPRGELSIVDCILRKHESHLTIRRIEQDHQSQAQKTLFQFRLFLSQEPEHPKSRPPLKLFH</sequence>
<evidence type="ECO:0000313" key="2">
    <source>
        <dbReference type="Proteomes" id="UP000649604"/>
    </source>
</evidence>
<organism evidence="1 2">
    <name type="scientific">candidate division KSB3 bacterium</name>
    <dbReference type="NCBI Taxonomy" id="2044937"/>
    <lineage>
        <taxon>Bacteria</taxon>
        <taxon>candidate division KSB3</taxon>
    </lineage>
</organism>
<name>A0A9D5Q6N9_9BACT</name>
<accession>A0A9D5Q6N9</accession>
<protein>
    <recommendedName>
        <fullName evidence="3">Histidine kinase</fullName>
    </recommendedName>
</protein>
<evidence type="ECO:0000313" key="1">
    <source>
        <dbReference type="EMBL" id="MBD3325437.1"/>
    </source>
</evidence>